<feature type="binding site" evidence="7">
    <location>
        <position position="142"/>
    </location>
    <ligand>
        <name>substrate</name>
    </ligand>
</feature>
<dbReference type="Gene3D" id="3.20.20.140">
    <property type="entry name" value="Metal-dependent hydrolases"/>
    <property type="match status" value="1"/>
</dbReference>
<reference evidence="10 11" key="1">
    <citation type="submission" date="2014-11" db="EMBL/GenBank/DDBJ databases">
        <title>Draft genome sequence of Chelonobacter oris 1662T, associated with respiratory disease in Hermann's Tortoises.</title>
        <authorList>
            <person name="Kudirkiene E."/>
            <person name="Hansen M.J."/>
            <person name="Bojesen A.M."/>
        </authorList>
    </citation>
    <scope>NUCLEOTIDE SEQUENCE [LARGE SCALE GENOMIC DNA]</scope>
    <source>
        <strain evidence="10 11">1662</strain>
    </source>
</reference>
<evidence type="ECO:0000256" key="5">
    <source>
        <dbReference type="PIRNR" id="PIRNR038994"/>
    </source>
</evidence>
<evidence type="ECO:0000313" key="11">
    <source>
        <dbReference type="Proteomes" id="UP000030380"/>
    </source>
</evidence>
<keyword evidence="3 5" id="KW-0378">Hydrolase</keyword>
<dbReference type="Proteomes" id="UP000030380">
    <property type="component" value="Unassembled WGS sequence"/>
</dbReference>
<protein>
    <submittedName>
        <fullName evidence="10">N-acetylglucosamine-6-phosphate deacetylase</fullName>
        <ecNumber evidence="10">3.5.1.25</ecNumber>
    </submittedName>
</protein>
<feature type="binding site" evidence="7">
    <location>
        <position position="251"/>
    </location>
    <ligand>
        <name>substrate</name>
    </ligand>
</feature>
<feature type="active site" description="Proton donor/acceptor" evidence="6">
    <location>
        <position position="273"/>
    </location>
</feature>
<comment type="caution">
    <text evidence="10">The sequence shown here is derived from an EMBL/GenBank/DDBJ whole genome shotgun (WGS) entry which is preliminary data.</text>
</comment>
<dbReference type="RefSeq" id="WP_034614213.1">
    <property type="nucleotide sequence ID" value="NZ_JSUM01000006.1"/>
</dbReference>
<evidence type="ECO:0000256" key="8">
    <source>
        <dbReference type="PIRSR" id="PIRSR038994-3"/>
    </source>
</evidence>
<dbReference type="EMBL" id="JSUM01000006">
    <property type="protein sequence ID" value="KGQ70708.1"/>
    <property type="molecule type" value="Genomic_DNA"/>
</dbReference>
<dbReference type="InterPro" id="IPR011059">
    <property type="entry name" value="Metal-dep_hydrolase_composite"/>
</dbReference>
<dbReference type="GO" id="GO:0006046">
    <property type="term" value="P:N-acetylglucosamine catabolic process"/>
    <property type="evidence" value="ECO:0007669"/>
    <property type="project" value="TreeGrafter"/>
</dbReference>
<evidence type="ECO:0000256" key="1">
    <source>
        <dbReference type="ARBA" id="ARBA00010716"/>
    </source>
</evidence>
<dbReference type="GO" id="GO:0008448">
    <property type="term" value="F:N-acetylglucosamine-6-phosphate deacetylase activity"/>
    <property type="evidence" value="ECO:0007669"/>
    <property type="project" value="UniProtKB-EC"/>
</dbReference>
<evidence type="ECO:0000259" key="9">
    <source>
        <dbReference type="Pfam" id="PF01979"/>
    </source>
</evidence>
<feature type="binding site" evidence="8">
    <location>
        <position position="216"/>
    </location>
    <ligand>
        <name>Zn(2+)</name>
        <dbReference type="ChEBI" id="CHEBI:29105"/>
    </ligand>
</feature>
<dbReference type="Pfam" id="PF01979">
    <property type="entry name" value="Amidohydro_1"/>
    <property type="match status" value="1"/>
</dbReference>
<evidence type="ECO:0000256" key="6">
    <source>
        <dbReference type="PIRSR" id="PIRSR038994-1"/>
    </source>
</evidence>
<dbReference type="SUPFAM" id="SSF51556">
    <property type="entry name" value="Metallo-dependent hydrolases"/>
    <property type="match status" value="1"/>
</dbReference>
<evidence type="ECO:0000256" key="2">
    <source>
        <dbReference type="ARBA" id="ARBA00022723"/>
    </source>
</evidence>
<gene>
    <name evidence="10" type="primary">nagA</name>
    <name evidence="10" type="ORF">OA57_04950</name>
</gene>
<feature type="domain" description="Amidohydrolase-related" evidence="9">
    <location>
        <begin position="52"/>
        <end position="378"/>
    </location>
</feature>
<comment type="cofactor">
    <cofactor evidence="8">
        <name>a divalent metal cation</name>
        <dbReference type="ChEBI" id="CHEBI:60240"/>
    </cofactor>
    <text evidence="8">Binds 1 divalent metal cation per subunit.</text>
</comment>
<evidence type="ECO:0000256" key="4">
    <source>
        <dbReference type="ARBA" id="ARBA00023277"/>
    </source>
</evidence>
<feature type="binding site" evidence="8">
    <location>
        <position position="131"/>
    </location>
    <ligand>
        <name>Zn(2+)</name>
        <dbReference type="ChEBI" id="CHEBI:29105"/>
    </ligand>
</feature>
<keyword evidence="2 8" id="KW-0479">Metal-binding</keyword>
<dbReference type="Gene3D" id="2.30.40.10">
    <property type="entry name" value="Urease, subunit C, domain 1"/>
    <property type="match status" value="1"/>
</dbReference>
<organism evidence="10 11">
    <name type="scientific">Chelonobacter oris</name>
    <dbReference type="NCBI Taxonomy" id="505317"/>
    <lineage>
        <taxon>Bacteria</taxon>
        <taxon>Pseudomonadati</taxon>
        <taxon>Pseudomonadota</taxon>
        <taxon>Gammaproteobacteria</taxon>
        <taxon>Pasteurellales</taxon>
        <taxon>Pasteurellaceae</taxon>
        <taxon>Chelonobacter</taxon>
    </lineage>
</organism>
<dbReference type="InterPro" id="IPR003764">
    <property type="entry name" value="GlcNAc_6-P_deAcase"/>
</dbReference>
<accession>A0A0A3AMV2</accession>
<dbReference type="STRING" id="505317.OA57_04950"/>
<keyword evidence="11" id="KW-1185">Reference proteome</keyword>
<dbReference type="NCBIfam" id="TIGR00221">
    <property type="entry name" value="nagA"/>
    <property type="match status" value="1"/>
</dbReference>
<name>A0A0A3AMV2_9PAST</name>
<feature type="binding site" evidence="7">
    <location>
        <position position="228"/>
    </location>
    <ligand>
        <name>substrate</name>
    </ligand>
</feature>
<feature type="binding site" evidence="8">
    <location>
        <position position="195"/>
    </location>
    <ligand>
        <name>Zn(2+)</name>
        <dbReference type="ChEBI" id="CHEBI:29105"/>
    </ligand>
</feature>
<evidence type="ECO:0000256" key="7">
    <source>
        <dbReference type="PIRSR" id="PIRSR038994-2"/>
    </source>
</evidence>
<dbReference type="NCBIfam" id="NF008371">
    <property type="entry name" value="PRK11170.1"/>
    <property type="match status" value="1"/>
</dbReference>
<dbReference type="InterPro" id="IPR032466">
    <property type="entry name" value="Metal_Hydrolase"/>
</dbReference>
<dbReference type="EC" id="3.5.1.25" evidence="10"/>
<proteinExistence type="inferred from homology"/>
<sequence length="383" mass="41421">MRYALTNGVVYSADKVLYQHAVVVNDGLIEAVVAQSDLPQEIERVDLNGKNLTAGFIDLQLNGAGGVMFNLDTTIETLHTMQQTNMRYGCTSYLPTFITAPDEGMKSAVAVMREYLQDSKNANQALGLHLEGPYLSLEKKGVHRPQYIRQISPEMVDFLCANGDVITKLTIAAENEAANYIKQFSDSGILVSLGHSNATYEVAKQRIRDGIGFATHLHNAMSPISSGRDMGVVGAVLDSDIYTGIIVDGLHVTWSNIRFAKQIKGKKLVVVTDATAAAGSDIEWFDFVGTKVIVKDGKCYEEKTGSLGGSAITMIESVQNLVEQVGIELPEALRMCSLYPARAIGVDRTLGSIAAGKVANLTVFDHNFKVTATAVNGVLQHYA</sequence>
<dbReference type="PIRSF" id="PIRSF038994">
    <property type="entry name" value="NagA"/>
    <property type="match status" value="1"/>
</dbReference>
<comment type="similarity">
    <text evidence="1 5">Belongs to the metallo-dependent hydrolases superfamily. NagA family.</text>
</comment>
<dbReference type="GO" id="GO:0046872">
    <property type="term" value="F:metal ion binding"/>
    <property type="evidence" value="ECO:0007669"/>
    <property type="project" value="UniProtKB-KW"/>
</dbReference>
<dbReference type="FunFam" id="3.20.20.140:FF:000004">
    <property type="entry name" value="N-acetylglucosamine-6-phosphate deacetylase"/>
    <property type="match status" value="1"/>
</dbReference>
<evidence type="ECO:0000313" key="10">
    <source>
        <dbReference type="EMBL" id="KGQ70708.1"/>
    </source>
</evidence>
<feature type="binding site" evidence="7">
    <location>
        <begin position="307"/>
        <end position="309"/>
    </location>
    <ligand>
        <name>substrate</name>
    </ligand>
</feature>
<dbReference type="InterPro" id="IPR006680">
    <property type="entry name" value="Amidohydro-rel"/>
</dbReference>
<dbReference type="CDD" id="cd00854">
    <property type="entry name" value="NagA"/>
    <property type="match status" value="1"/>
</dbReference>
<keyword evidence="4 5" id="KW-0119">Carbohydrate metabolism</keyword>
<dbReference type="AlphaFoldDB" id="A0A0A3AMV2"/>
<dbReference type="SUPFAM" id="SSF51338">
    <property type="entry name" value="Composite domain of metallo-dependent hydrolases"/>
    <property type="match status" value="1"/>
</dbReference>
<evidence type="ECO:0000256" key="3">
    <source>
        <dbReference type="ARBA" id="ARBA00022801"/>
    </source>
</evidence>
<feature type="binding site" evidence="7">
    <location>
        <begin position="219"/>
        <end position="220"/>
    </location>
    <ligand>
        <name>substrate</name>
    </ligand>
</feature>
<dbReference type="PANTHER" id="PTHR11113:SF14">
    <property type="entry name" value="N-ACETYLGLUCOSAMINE-6-PHOSPHATE DEACETYLASE"/>
    <property type="match status" value="1"/>
</dbReference>
<dbReference type="OrthoDB" id="9776488at2"/>
<dbReference type="PANTHER" id="PTHR11113">
    <property type="entry name" value="N-ACETYLGLUCOSAMINE-6-PHOSPHATE DEACETYLASE"/>
    <property type="match status" value="1"/>
</dbReference>